<accession>A0A1H7UI85</accession>
<dbReference type="EMBL" id="FOBL01000018">
    <property type="protein sequence ID" value="SEL96743.1"/>
    <property type="molecule type" value="Genomic_DNA"/>
</dbReference>
<sequence length="286" mass="31380">MNKYIITTESGSDLSKEMIERYNVKVIPMHVTMGDETHPDGSFDVQDAFDYYEKTGTLPKTSGTSPQDNAKVFRQVFEEHPDAHIIHIGYSAVTTVSFNAAKIAAQDFDNVYLVDSKHVSIGAAAVVKATAQFIETHPDTGPEAIISFVEGIRERTQMVFMPKTLQYLKAGGRVSSLAFYSANLLKIQPSIKLENGYLVPGDKYRGSFDSCLKKMITNFFKKYDIDPDTVLMVGAPGVLDSQKEMVFDLLKEKGINNAKWLKAGAVISSHGGPGAIGITGIEKTPE</sequence>
<reference evidence="4 5" key="1">
    <citation type="submission" date="2016-10" db="EMBL/GenBank/DDBJ databases">
        <authorList>
            <person name="de Groot N.N."/>
        </authorList>
    </citation>
    <scope>NUCLEOTIDE SEQUENCE [LARGE SCALE GENOMIC DNA]</scope>
    <source>
        <strain evidence="4 5">DSM 19182</strain>
    </source>
</reference>
<dbReference type="PANTHER" id="PTHR33434">
    <property type="entry name" value="DEGV DOMAIN-CONTAINING PROTEIN DR_1986-RELATED"/>
    <property type="match status" value="1"/>
</dbReference>
<evidence type="ECO:0000313" key="6">
    <source>
        <dbReference type="Proteomes" id="UP000321425"/>
    </source>
</evidence>
<dbReference type="PROSITE" id="PS51482">
    <property type="entry name" value="DEGV"/>
    <property type="match status" value="1"/>
</dbReference>
<dbReference type="NCBIfam" id="TIGR00762">
    <property type="entry name" value="DegV"/>
    <property type="match status" value="1"/>
</dbReference>
<dbReference type="InterPro" id="IPR050270">
    <property type="entry name" value="DegV_domain_contain"/>
</dbReference>
<dbReference type="SUPFAM" id="SSF82549">
    <property type="entry name" value="DAK1/DegV-like"/>
    <property type="match status" value="1"/>
</dbReference>
<evidence type="ECO:0000256" key="2">
    <source>
        <dbReference type="ARBA" id="ARBA00023121"/>
    </source>
</evidence>
<proteinExistence type="predicted"/>
<dbReference type="Gene3D" id="3.30.1180.10">
    <property type="match status" value="1"/>
</dbReference>
<name>A0A1H7UI85_9LACT</name>
<dbReference type="AlphaFoldDB" id="A0A1H7UI85"/>
<evidence type="ECO:0000313" key="5">
    <source>
        <dbReference type="Proteomes" id="UP000198548"/>
    </source>
</evidence>
<dbReference type="RefSeq" id="WP_091488433.1">
    <property type="nucleotide sequence ID" value="NZ_BJUX01000002.1"/>
</dbReference>
<dbReference type="InterPro" id="IPR003797">
    <property type="entry name" value="DegV"/>
</dbReference>
<organism evidence="4 5">
    <name type="scientific">Alkalibacterium putridalgicola</name>
    <dbReference type="NCBI Taxonomy" id="426703"/>
    <lineage>
        <taxon>Bacteria</taxon>
        <taxon>Bacillati</taxon>
        <taxon>Bacillota</taxon>
        <taxon>Bacilli</taxon>
        <taxon>Lactobacillales</taxon>
        <taxon>Carnobacteriaceae</taxon>
        <taxon>Alkalibacterium</taxon>
    </lineage>
</organism>
<evidence type="ECO:0000313" key="3">
    <source>
        <dbReference type="EMBL" id="GEK88276.1"/>
    </source>
</evidence>
<dbReference type="Proteomes" id="UP000198548">
    <property type="component" value="Unassembled WGS sequence"/>
</dbReference>
<dbReference type="PANTHER" id="PTHR33434:SF2">
    <property type="entry name" value="FATTY ACID-BINDING PROTEIN TM_1468"/>
    <property type="match status" value="1"/>
</dbReference>
<dbReference type="OrthoDB" id="9781230at2"/>
<protein>
    <submittedName>
        <fullName evidence="4">EDD domain protein, DegV family</fullName>
    </submittedName>
</protein>
<dbReference type="Pfam" id="PF02645">
    <property type="entry name" value="DegV"/>
    <property type="match status" value="1"/>
</dbReference>
<evidence type="ECO:0000256" key="1">
    <source>
        <dbReference type="ARBA" id="ARBA00003238"/>
    </source>
</evidence>
<dbReference type="STRING" id="426703.SAMN04488100_11812"/>
<reference evidence="3 6" key="2">
    <citation type="submission" date="2019-07" db="EMBL/GenBank/DDBJ databases">
        <title>Whole genome shotgun sequence of Alkalibacterium putridalgicola NBRC 103243.</title>
        <authorList>
            <person name="Hosoyama A."/>
            <person name="Uohara A."/>
            <person name="Ohji S."/>
            <person name="Ichikawa N."/>
        </authorList>
    </citation>
    <scope>NUCLEOTIDE SEQUENCE [LARGE SCALE GENOMIC DNA]</scope>
    <source>
        <strain evidence="3 6">NBRC 103243</strain>
    </source>
</reference>
<dbReference type="Proteomes" id="UP000321425">
    <property type="component" value="Unassembled WGS sequence"/>
</dbReference>
<keyword evidence="2" id="KW-0446">Lipid-binding</keyword>
<comment type="function">
    <text evidence="1">May bind long-chain fatty acids, such as palmitate, and may play a role in lipid transport or fatty acid metabolism.</text>
</comment>
<dbReference type="GO" id="GO:0008289">
    <property type="term" value="F:lipid binding"/>
    <property type="evidence" value="ECO:0007669"/>
    <property type="project" value="UniProtKB-KW"/>
</dbReference>
<gene>
    <name evidence="3" type="ORF">APU01nite_03150</name>
    <name evidence="4" type="ORF">SAMN04488100_11812</name>
</gene>
<dbReference type="Gene3D" id="3.40.50.10170">
    <property type="match status" value="1"/>
</dbReference>
<dbReference type="InterPro" id="IPR043168">
    <property type="entry name" value="DegV_C"/>
</dbReference>
<evidence type="ECO:0000313" key="4">
    <source>
        <dbReference type="EMBL" id="SEL96743.1"/>
    </source>
</evidence>
<keyword evidence="6" id="KW-1185">Reference proteome</keyword>
<dbReference type="EMBL" id="BJUX01000002">
    <property type="protein sequence ID" value="GEK88276.1"/>
    <property type="molecule type" value="Genomic_DNA"/>
</dbReference>